<protein>
    <submittedName>
        <fullName evidence="1">Uncharacterized protein</fullName>
    </submittedName>
</protein>
<accession>A0A0K1PQQ6</accession>
<name>A0A0K1PQQ6_9BACT</name>
<evidence type="ECO:0000313" key="1">
    <source>
        <dbReference type="EMBL" id="AKU95449.1"/>
    </source>
</evidence>
<proteinExistence type="predicted"/>
<reference evidence="1 2" key="1">
    <citation type="submission" date="2015-08" db="EMBL/GenBank/DDBJ databases">
        <authorList>
            <person name="Babu N.S."/>
            <person name="Beckwith C.J."/>
            <person name="Beseler K.G."/>
            <person name="Brison A."/>
            <person name="Carone J.V."/>
            <person name="Caskin T.P."/>
            <person name="Diamond M."/>
            <person name="Durham M.E."/>
            <person name="Foxe J.M."/>
            <person name="Go M."/>
            <person name="Henderson B.A."/>
            <person name="Jones I.B."/>
            <person name="McGettigan J.A."/>
            <person name="Micheletti S.J."/>
            <person name="Nasrallah M.E."/>
            <person name="Ortiz D."/>
            <person name="Piller C.R."/>
            <person name="Privatt S.R."/>
            <person name="Schneider S.L."/>
            <person name="Sharp S."/>
            <person name="Smith T.C."/>
            <person name="Stanton J.D."/>
            <person name="Ullery H.E."/>
            <person name="Wilson R.J."/>
            <person name="Serrano M.G."/>
            <person name="Buck G."/>
            <person name="Lee V."/>
            <person name="Wang Y."/>
            <person name="Carvalho R."/>
            <person name="Voegtly L."/>
            <person name="Shi R."/>
            <person name="Duckworth R."/>
            <person name="Johnson A."/>
            <person name="Loviza R."/>
            <person name="Walstead R."/>
            <person name="Shah Z."/>
            <person name="Kiflezghi M."/>
            <person name="Wade K."/>
            <person name="Ball S.L."/>
            <person name="Bradley K.W."/>
            <person name="Asai D.J."/>
            <person name="Bowman C.A."/>
            <person name="Russell D.A."/>
            <person name="Pope W.H."/>
            <person name="Jacobs-Sera D."/>
            <person name="Hendrix R.W."/>
            <person name="Hatfull G.F."/>
        </authorList>
    </citation>
    <scope>NUCLEOTIDE SEQUENCE [LARGE SCALE GENOMIC DNA]</scope>
    <source>
        <strain evidence="1 2">DSM 27648</strain>
    </source>
</reference>
<keyword evidence="2" id="KW-1185">Reference proteome</keyword>
<dbReference type="KEGG" id="llu:AKJ09_02113"/>
<organism evidence="1 2">
    <name type="scientific">Labilithrix luteola</name>
    <dbReference type="NCBI Taxonomy" id="1391654"/>
    <lineage>
        <taxon>Bacteria</taxon>
        <taxon>Pseudomonadati</taxon>
        <taxon>Myxococcota</taxon>
        <taxon>Polyangia</taxon>
        <taxon>Polyangiales</taxon>
        <taxon>Labilitrichaceae</taxon>
        <taxon>Labilithrix</taxon>
    </lineage>
</organism>
<evidence type="ECO:0000313" key="2">
    <source>
        <dbReference type="Proteomes" id="UP000064967"/>
    </source>
</evidence>
<gene>
    <name evidence="1" type="ORF">AKJ09_02113</name>
</gene>
<dbReference type="STRING" id="1391654.AKJ09_02113"/>
<dbReference type="Proteomes" id="UP000064967">
    <property type="component" value="Chromosome"/>
</dbReference>
<dbReference type="EMBL" id="CP012333">
    <property type="protein sequence ID" value="AKU95449.1"/>
    <property type="molecule type" value="Genomic_DNA"/>
</dbReference>
<dbReference type="AlphaFoldDB" id="A0A0K1PQQ6"/>
<sequence length="43" mass="4745">MVVILSKVRDPRLSRLPTVEDVPVATSAERVHLLGEEACCRPT</sequence>